<gene>
    <name evidence="3" type="ORF">NC998_16540</name>
</gene>
<sequence length="128" mass="14395">MSKIAVLDDDQQWGFAIKRFFRNEFDVSNYVDVYSFLPKAHEYDLAIVDFSIPPARFEKNINGCELICQLKNDLLDPPVLILATGFLSQHDLEAGKALCPQADGFLVKDMGLEAILAQIKQFLAANRS</sequence>
<keyword evidence="4" id="KW-1185">Reference proteome</keyword>
<dbReference type="RefSeq" id="WP_190433188.1">
    <property type="nucleotide sequence ID" value="NZ_JAMPKM010000010.1"/>
</dbReference>
<keyword evidence="1" id="KW-0597">Phosphoprotein</keyword>
<accession>A0ABV0JAA8</accession>
<reference evidence="3 4" key="1">
    <citation type="submission" date="2022-04" db="EMBL/GenBank/DDBJ databases">
        <title>Positive selection, recombination, and allopatry shape intraspecific diversity of widespread and dominant cyanobacteria.</title>
        <authorList>
            <person name="Wei J."/>
            <person name="Shu W."/>
            <person name="Hu C."/>
        </authorList>
    </citation>
    <scope>NUCLEOTIDE SEQUENCE [LARGE SCALE GENOMIC DNA]</scope>
    <source>
        <strain evidence="3 4">GB2-A4</strain>
    </source>
</reference>
<protein>
    <recommendedName>
        <fullName evidence="2">Response regulatory domain-containing protein</fullName>
    </recommendedName>
</protein>
<evidence type="ECO:0000313" key="4">
    <source>
        <dbReference type="Proteomes" id="UP001464891"/>
    </source>
</evidence>
<dbReference type="InterPro" id="IPR011006">
    <property type="entry name" value="CheY-like_superfamily"/>
</dbReference>
<name>A0ABV0JAA8_9CYAN</name>
<dbReference type="SMART" id="SM00448">
    <property type="entry name" value="REC"/>
    <property type="match status" value="1"/>
</dbReference>
<evidence type="ECO:0000256" key="1">
    <source>
        <dbReference type="PROSITE-ProRule" id="PRU00169"/>
    </source>
</evidence>
<proteinExistence type="predicted"/>
<dbReference type="PROSITE" id="PS50110">
    <property type="entry name" value="RESPONSE_REGULATORY"/>
    <property type="match status" value="1"/>
</dbReference>
<dbReference type="Gene3D" id="3.40.50.2300">
    <property type="match status" value="1"/>
</dbReference>
<dbReference type="InterPro" id="IPR001789">
    <property type="entry name" value="Sig_transdc_resp-reg_receiver"/>
</dbReference>
<feature type="modified residue" description="4-aspartylphosphate" evidence="1">
    <location>
        <position position="49"/>
    </location>
</feature>
<evidence type="ECO:0000259" key="2">
    <source>
        <dbReference type="PROSITE" id="PS50110"/>
    </source>
</evidence>
<dbReference type="SUPFAM" id="SSF52172">
    <property type="entry name" value="CheY-like"/>
    <property type="match status" value="1"/>
</dbReference>
<dbReference type="Proteomes" id="UP001464891">
    <property type="component" value="Unassembled WGS sequence"/>
</dbReference>
<comment type="caution">
    <text evidence="3">The sequence shown here is derived from an EMBL/GenBank/DDBJ whole genome shotgun (WGS) entry which is preliminary data.</text>
</comment>
<organism evidence="3 4">
    <name type="scientific">Trichocoleus desertorum GB2-A4</name>
    <dbReference type="NCBI Taxonomy" id="2933944"/>
    <lineage>
        <taxon>Bacteria</taxon>
        <taxon>Bacillati</taxon>
        <taxon>Cyanobacteriota</taxon>
        <taxon>Cyanophyceae</taxon>
        <taxon>Leptolyngbyales</taxon>
        <taxon>Trichocoleusaceae</taxon>
        <taxon>Trichocoleus</taxon>
    </lineage>
</organism>
<feature type="domain" description="Response regulatory" evidence="2">
    <location>
        <begin position="3"/>
        <end position="123"/>
    </location>
</feature>
<evidence type="ECO:0000313" key="3">
    <source>
        <dbReference type="EMBL" id="MEP0818710.1"/>
    </source>
</evidence>
<dbReference type="EMBL" id="JAMPKM010000010">
    <property type="protein sequence ID" value="MEP0818710.1"/>
    <property type="molecule type" value="Genomic_DNA"/>
</dbReference>